<evidence type="ECO:0000256" key="13">
    <source>
        <dbReference type="SAM" id="Phobius"/>
    </source>
</evidence>
<keyword evidence="9" id="KW-0067">ATP-binding</keyword>
<evidence type="ECO:0000256" key="6">
    <source>
        <dbReference type="ARBA" id="ARBA00022692"/>
    </source>
</evidence>
<dbReference type="SUPFAM" id="SSF55874">
    <property type="entry name" value="ATPase domain of HSP90 chaperone/DNA topoisomerase II/histidine kinase"/>
    <property type="match status" value="1"/>
</dbReference>
<dbReference type="InterPro" id="IPR005467">
    <property type="entry name" value="His_kinase_dom"/>
</dbReference>
<evidence type="ECO:0000313" key="15">
    <source>
        <dbReference type="EMBL" id="SHJ77823.1"/>
    </source>
</evidence>
<dbReference type="InterPro" id="IPR036097">
    <property type="entry name" value="HisK_dim/P_sf"/>
</dbReference>
<dbReference type="PRINTS" id="PR00344">
    <property type="entry name" value="BCTRLSENSOR"/>
</dbReference>
<evidence type="ECO:0000256" key="9">
    <source>
        <dbReference type="ARBA" id="ARBA00022840"/>
    </source>
</evidence>
<dbReference type="GO" id="GO:0004721">
    <property type="term" value="F:phosphoprotein phosphatase activity"/>
    <property type="evidence" value="ECO:0007669"/>
    <property type="project" value="TreeGrafter"/>
</dbReference>
<evidence type="ECO:0000256" key="11">
    <source>
        <dbReference type="ARBA" id="ARBA00023012"/>
    </source>
</evidence>
<dbReference type="RefSeq" id="WP_073273217.1">
    <property type="nucleotide sequence ID" value="NZ_FRAC01000007.1"/>
</dbReference>
<dbReference type="GO" id="GO:0016036">
    <property type="term" value="P:cellular response to phosphate starvation"/>
    <property type="evidence" value="ECO:0007669"/>
    <property type="project" value="TreeGrafter"/>
</dbReference>
<dbReference type="PROSITE" id="PS50109">
    <property type="entry name" value="HIS_KIN"/>
    <property type="match status" value="1"/>
</dbReference>
<sequence>MWIYILGTSLILLVAIIVLLLFERGKIRKQIQNISSELDRILTEGTDEKIMLFTNEREVAALIEQMNRALESRQKVKTDYRVSELKAKRMLSNVSHDIKTPLTVILGYLEIMRLDSRYHTKMLEKVEIKADEVMDLINKFFTLAKIEAGDIDLTMTRIHVGEFCKEIIVDFYEILTEKDFHVDIQIPETELYVYSNQDALKRIILNLISNAIRYGSDGKYFGLFIRYDEAKVSIDIIDKGKGIGKTEKAHVFDRLYTTEDSRNREIQGNGLGLAIAKELAEKLGGNIVLDSVPKVRTVFTLELHRMEF</sequence>
<evidence type="ECO:0000313" key="16">
    <source>
        <dbReference type="Proteomes" id="UP000184386"/>
    </source>
</evidence>
<evidence type="ECO:0000256" key="4">
    <source>
        <dbReference type="ARBA" id="ARBA00022553"/>
    </source>
</evidence>
<dbReference type="InterPro" id="IPR003594">
    <property type="entry name" value="HATPase_dom"/>
</dbReference>
<dbReference type="SUPFAM" id="SSF47384">
    <property type="entry name" value="Homodimeric domain of signal transducing histidine kinase"/>
    <property type="match status" value="1"/>
</dbReference>
<keyword evidence="10 13" id="KW-1133">Transmembrane helix</keyword>
<dbReference type="SMART" id="SM00388">
    <property type="entry name" value="HisKA"/>
    <property type="match status" value="1"/>
</dbReference>
<dbReference type="Gene3D" id="3.30.565.10">
    <property type="entry name" value="Histidine kinase-like ATPase, C-terminal domain"/>
    <property type="match status" value="1"/>
</dbReference>
<dbReference type="PANTHER" id="PTHR45453">
    <property type="entry name" value="PHOSPHATE REGULON SENSOR PROTEIN PHOR"/>
    <property type="match status" value="1"/>
</dbReference>
<dbReference type="EC" id="2.7.13.3" evidence="3"/>
<keyword evidence="5" id="KW-0808">Transferase</keyword>
<evidence type="ECO:0000259" key="14">
    <source>
        <dbReference type="PROSITE" id="PS50109"/>
    </source>
</evidence>
<dbReference type="Proteomes" id="UP000184386">
    <property type="component" value="Unassembled WGS sequence"/>
</dbReference>
<reference evidence="15 16" key="1">
    <citation type="submission" date="2016-11" db="EMBL/GenBank/DDBJ databases">
        <authorList>
            <person name="Jaros S."/>
            <person name="Januszkiewicz K."/>
            <person name="Wedrychowicz H."/>
        </authorList>
    </citation>
    <scope>NUCLEOTIDE SEQUENCE [LARGE SCALE GENOMIC DNA]</scope>
    <source>
        <strain evidence="15 16">DSM 15929</strain>
    </source>
</reference>
<dbReference type="GO" id="GO:0000155">
    <property type="term" value="F:phosphorelay sensor kinase activity"/>
    <property type="evidence" value="ECO:0007669"/>
    <property type="project" value="InterPro"/>
</dbReference>
<dbReference type="GO" id="GO:0005524">
    <property type="term" value="F:ATP binding"/>
    <property type="evidence" value="ECO:0007669"/>
    <property type="project" value="UniProtKB-KW"/>
</dbReference>
<keyword evidence="12 13" id="KW-0472">Membrane</keyword>
<keyword evidence="4" id="KW-0597">Phosphoprotein</keyword>
<evidence type="ECO:0000256" key="7">
    <source>
        <dbReference type="ARBA" id="ARBA00022741"/>
    </source>
</evidence>
<feature type="transmembrane region" description="Helical" evidence="13">
    <location>
        <begin position="6"/>
        <end position="22"/>
    </location>
</feature>
<keyword evidence="16" id="KW-1185">Reference proteome</keyword>
<dbReference type="PANTHER" id="PTHR45453:SF1">
    <property type="entry name" value="PHOSPHATE REGULON SENSOR PROTEIN PHOR"/>
    <property type="match status" value="1"/>
</dbReference>
<evidence type="ECO:0000256" key="5">
    <source>
        <dbReference type="ARBA" id="ARBA00022679"/>
    </source>
</evidence>
<keyword evidence="11" id="KW-0902">Two-component regulatory system</keyword>
<comment type="subcellular location">
    <subcellularLocation>
        <location evidence="2">Membrane</location>
    </subcellularLocation>
</comment>
<evidence type="ECO:0000256" key="8">
    <source>
        <dbReference type="ARBA" id="ARBA00022777"/>
    </source>
</evidence>
<dbReference type="InterPro" id="IPR050351">
    <property type="entry name" value="BphY/WalK/GraS-like"/>
</dbReference>
<dbReference type="Gene3D" id="1.10.287.130">
    <property type="match status" value="1"/>
</dbReference>
<evidence type="ECO:0000256" key="2">
    <source>
        <dbReference type="ARBA" id="ARBA00004370"/>
    </source>
</evidence>
<dbReference type="Pfam" id="PF00512">
    <property type="entry name" value="HisKA"/>
    <property type="match status" value="1"/>
</dbReference>
<gene>
    <name evidence="15" type="ORF">SAMN02745136_00820</name>
</gene>
<organism evidence="15 16">
    <name type="scientific">Anaerocolumna jejuensis DSM 15929</name>
    <dbReference type="NCBI Taxonomy" id="1121322"/>
    <lineage>
        <taxon>Bacteria</taxon>
        <taxon>Bacillati</taxon>
        <taxon>Bacillota</taxon>
        <taxon>Clostridia</taxon>
        <taxon>Lachnospirales</taxon>
        <taxon>Lachnospiraceae</taxon>
        <taxon>Anaerocolumna</taxon>
    </lineage>
</organism>
<protein>
    <recommendedName>
        <fullName evidence="3">histidine kinase</fullName>
        <ecNumber evidence="3">2.7.13.3</ecNumber>
    </recommendedName>
</protein>
<dbReference type="InterPro" id="IPR036890">
    <property type="entry name" value="HATPase_C_sf"/>
</dbReference>
<feature type="domain" description="Histidine kinase" evidence="14">
    <location>
        <begin position="93"/>
        <end position="307"/>
    </location>
</feature>
<accession>A0A1M6M394</accession>
<evidence type="ECO:0000256" key="1">
    <source>
        <dbReference type="ARBA" id="ARBA00000085"/>
    </source>
</evidence>
<comment type="catalytic activity">
    <reaction evidence="1">
        <text>ATP + protein L-histidine = ADP + protein N-phospho-L-histidine.</text>
        <dbReference type="EC" id="2.7.13.3"/>
    </reaction>
</comment>
<dbReference type="SMART" id="SM00387">
    <property type="entry name" value="HATPase_c"/>
    <property type="match status" value="1"/>
</dbReference>
<dbReference type="GO" id="GO:0005886">
    <property type="term" value="C:plasma membrane"/>
    <property type="evidence" value="ECO:0007669"/>
    <property type="project" value="TreeGrafter"/>
</dbReference>
<keyword evidence="6 13" id="KW-0812">Transmembrane</keyword>
<dbReference type="CDD" id="cd00082">
    <property type="entry name" value="HisKA"/>
    <property type="match status" value="1"/>
</dbReference>
<name>A0A1M6M394_9FIRM</name>
<evidence type="ECO:0000256" key="10">
    <source>
        <dbReference type="ARBA" id="ARBA00022989"/>
    </source>
</evidence>
<dbReference type="EMBL" id="FRAC01000007">
    <property type="protein sequence ID" value="SHJ77823.1"/>
    <property type="molecule type" value="Genomic_DNA"/>
</dbReference>
<evidence type="ECO:0000256" key="3">
    <source>
        <dbReference type="ARBA" id="ARBA00012438"/>
    </source>
</evidence>
<dbReference type="FunFam" id="3.30.565.10:FF:000013">
    <property type="entry name" value="Two-component sensor histidine kinase"/>
    <property type="match status" value="1"/>
</dbReference>
<proteinExistence type="predicted"/>
<dbReference type="InterPro" id="IPR004358">
    <property type="entry name" value="Sig_transdc_His_kin-like_C"/>
</dbReference>
<dbReference type="AlphaFoldDB" id="A0A1M6M394"/>
<dbReference type="STRING" id="1121322.SAMN02745136_00820"/>
<dbReference type="Pfam" id="PF02518">
    <property type="entry name" value="HATPase_c"/>
    <property type="match status" value="1"/>
</dbReference>
<evidence type="ECO:0000256" key="12">
    <source>
        <dbReference type="ARBA" id="ARBA00023136"/>
    </source>
</evidence>
<keyword evidence="8 15" id="KW-0418">Kinase</keyword>
<dbReference type="InterPro" id="IPR003661">
    <property type="entry name" value="HisK_dim/P_dom"/>
</dbReference>
<keyword evidence="7" id="KW-0547">Nucleotide-binding</keyword>
<dbReference type="OrthoDB" id="9792991at2"/>